<dbReference type="GeneID" id="87902792"/>
<protein>
    <submittedName>
        <fullName evidence="1">Uncharacterized protein</fullName>
    </submittedName>
</protein>
<evidence type="ECO:0000313" key="1">
    <source>
        <dbReference type="EMBL" id="KAK4657768.1"/>
    </source>
</evidence>
<keyword evidence="2" id="KW-1185">Reference proteome</keyword>
<dbReference type="EMBL" id="JAFFHA010000003">
    <property type="protein sequence ID" value="KAK4657768.1"/>
    <property type="molecule type" value="Genomic_DNA"/>
</dbReference>
<accession>A0ABR0GPT9</accession>
<dbReference type="RefSeq" id="XP_062746741.1">
    <property type="nucleotide sequence ID" value="XM_062883238.1"/>
</dbReference>
<dbReference type="Proteomes" id="UP001323405">
    <property type="component" value="Unassembled WGS sequence"/>
</dbReference>
<gene>
    <name evidence="1" type="ORF">QC762_0031430</name>
</gene>
<reference evidence="1 2" key="1">
    <citation type="journal article" date="2023" name="bioRxiv">
        <title>High-quality genome assemblies of four members of thePodospora anserinaspecies complex.</title>
        <authorList>
            <person name="Ament-Velasquez S.L."/>
            <person name="Vogan A.A."/>
            <person name="Wallerman O."/>
            <person name="Hartmann F."/>
            <person name="Gautier V."/>
            <person name="Silar P."/>
            <person name="Giraud T."/>
            <person name="Johannesson H."/>
        </authorList>
    </citation>
    <scope>NUCLEOTIDE SEQUENCE [LARGE SCALE GENOMIC DNA]</scope>
    <source>
        <strain evidence="1 2">CBS 415.72m</strain>
    </source>
</reference>
<sequence length="172" mass="19365">MELGRLAGGGLCFAEMAPPHVPDDTYHEGAVLEIQRHLPPEPFGIVGRIRYKLPEKRSEWNAFWSSATYWCQKSRVELALAHPPITTTEVKNPESRKFTITRIIQFNEHTEGQTVFEGVIISANGKRNEVIAKVYDGAYYSLDERFGNSCDATCPDVMTKADLHYSIESSCI</sequence>
<name>A0ABR0GPT9_9PEZI</name>
<organism evidence="1 2">
    <name type="scientific">Podospora pseudocomata</name>
    <dbReference type="NCBI Taxonomy" id="2093779"/>
    <lineage>
        <taxon>Eukaryota</taxon>
        <taxon>Fungi</taxon>
        <taxon>Dikarya</taxon>
        <taxon>Ascomycota</taxon>
        <taxon>Pezizomycotina</taxon>
        <taxon>Sordariomycetes</taxon>
        <taxon>Sordariomycetidae</taxon>
        <taxon>Sordariales</taxon>
        <taxon>Podosporaceae</taxon>
        <taxon>Podospora</taxon>
    </lineage>
</organism>
<comment type="caution">
    <text evidence="1">The sequence shown here is derived from an EMBL/GenBank/DDBJ whole genome shotgun (WGS) entry which is preliminary data.</text>
</comment>
<proteinExistence type="predicted"/>
<evidence type="ECO:0000313" key="2">
    <source>
        <dbReference type="Proteomes" id="UP001323405"/>
    </source>
</evidence>